<accession>A0AA91Q4D0</accession>
<proteinExistence type="predicted"/>
<feature type="compositionally biased region" description="Basic and acidic residues" evidence="1">
    <location>
        <begin position="577"/>
        <end position="586"/>
    </location>
</feature>
<dbReference type="InterPro" id="IPR018465">
    <property type="entry name" value="Scm3/HJURP"/>
</dbReference>
<gene>
    <name evidence="2" type="ORF">A9F13_02g02871</name>
</gene>
<evidence type="ECO:0000313" key="2">
    <source>
        <dbReference type="EMBL" id="OVF10468.1"/>
    </source>
</evidence>
<dbReference type="Gene3D" id="1.10.20.10">
    <property type="entry name" value="Histone, subunit A"/>
    <property type="match status" value="1"/>
</dbReference>
<dbReference type="InterPro" id="IPR009072">
    <property type="entry name" value="Histone-fold"/>
</dbReference>
<dbReference type="KEGG" id="clus:A9F13_02g02871"/>
<dbReference type="Proteomes" id="UP000195602">
    <property type="component" value="Unassembled WGS sequence"/>
</dbReference>
<feature type="region of interest" description="Disordered" evidence="1">
    <location>
        <begin position="326"/>
        <end position="350"/>
    </location>
</feature>
<feature type="compositionally biased region" description="Polar residues" evidence="1">
    <location>
        <begin position="157"/>
        <end position="174"/>
    </location>
</feature>
<protein>
    <submittedName>
        <fullName evidence="2">Uncharacterized protein</fullName>
    </submittedName>
</protein>
<evidence type="ECO:0000313" key="3">
    <source>
        <dbReference type="Proteomes" id="UP000195602"/>
    </source>
</evidence>
<feature type="compositionally biased region" description="Polar residues" evidence="1">
    <location>
        <begin position="543"/>
        <end position="572"/>
    </location>
</feature>
<dbReference type="AlphaFoldDB" id="A0AA91Q4D0"/>
<feature type="region of interest" description="Disordered" evidence="1">
    <location>
        <begin position="534"/>
        <end position="586"/>
    </location>
</feature>
<feature type="region of interest" description="Disordered" evidence="1">
    <location>
        <begin position="287"/>
        <end position="310"/>
    </location>
</feature>
<name>A0AA91Q4D0_CLALS</name>
<dbReference type="GO" id="GO:0042393">
    <property type="term" value="F:histone binding"/>
    <property type="evidence" value="ECO:0007669"/>
    <property type="project" value="InterPro"/>
</dbReference>
<feature type="region of interest" description="Disordered" evidence="1">
    <location>
        <begin position="157"/>
        <end position="204"/>
    </location>
</feature>
<dbReference type="Pfam" id="PF10384">
    <property type="entry name" value="Scm3"/>
    <property type="match status" value="1"/>
</dbReference>
<evidence type="ECO:0000256" key="1">
    <source>
        <dbReference type="SAM" id="MobiDB-lite"/>
    </source>
</evidence>
<dbReference type="EMBL" id="LYUB02000002">
    <property type="protein sequence ID" value="OVF10468.1"/>
    <property type="molecule type" value="Genomic_DNA"/>
</dbReference>
<feature type="compositionally biased region" description="Basic and acidic residues" evidence="1">
    <location>
        <begin position="177"/>
        <end position="204"/>
    </location>
</feature>
<organism evidence="2 3">
    <name type="scientific">Clavispora lusitaniae</name>
    <name type="common">Candida lusitaniae</name>
    <dbReference type="NCBI Taxonomy" id="36911"/>
    <lineage>
        <taxon>Eukaryota</taxon>
        <taxon>Fungi</taxon>
        <taxon>Dikarya</taxon>
        <taxon>Ascomycota</taxon>
        <taxon>Saccharomycotina</taxon>
        <taxon>Pichiomycetes</taxon>
        <taxon>Metschnikowiaceae</taxon>
        <taxon>Clavispora</taxon>
    </lineage>
</organism>
<comment type="caution">
    <text evidence="2">The sequence shown here is derived from an EMBL/GenBank/DDBJ whole genome shotgun (WGS) entry which is preliminary data.</text>
</comment>
<reference evidence="2 3" key="1">
    <citation type="submission" date="2017-04" db="EMBL/GenBank/DDBJ databases">
        <title>Draft genome of the yeast Clavispora lusitaniae type strain CBS 6936.</title>
        <authorList>
            <person name="Durrens P."/>
            <person name="Klopp C."/>
            <person name="Biteau N."/>
            <person name="Fitton-Ouhabi V."/>
            <person name="Dementhon K."/>
            <person name="Accoceberry I."/>
            <person name="Sherman D.J."/>
            <person name="Noel T."/>
        </authorList>
    </citation>
    <scope>NUCLEOTIDE SEQUENCE [LARGE SCALE GENOMIC DNA]</scope>
    <source>
        <strain evidence="2 3">CBS 6936</strain>
    </source>
</reference>
<dbReference type="GO" id="GO:0005634">
    <property type="term" value="C:nucleus"/>
    <property type="evidence" value="ECO:0007669"/>
    <property type="project" value="InterPro"/>
</dbReference>
<feature type="compositionally biased region" description="Polar residues" evidence="1">
    <location>
        <begin position="300"/>
        <end position="310"/>
    </location>
</feature>
<sequence>MAHEKSISLAEIGDFSSEEELDRALRQDSAELENRLRQLKQDSSARFLRRWDEIISKYSQIDDNTQSDEIDLRTGEIVRDNGHLRSLATDGSLHGVSIQSSIWAGDYDFERGLKAEEKERRHQQRAKRRLKERLKTQQLFRTASAGPVLLSEPLQDNLSILNPSPTKKQRTAASSPLKERESPEPWTEYEREEKMRKDYKSERKNASLRENIKWDKKHRPDLIYRSSSESLTSDMDSPVRSSLKFLERLDLHSPQKLDLRQFELSKRDSFDERPVLEYPQSSELEITETRGNPSLPKYTNGVSDLQSPKRSTTEKYAIVSEKSPFYDHSSAPSDYKLDDPTYPHGSPNGSHSFSIQSDLVETPQIALYPCAFGCSYTADSKTAYRAHLLSIHAHSLLRIGYPVKIPDSNHISHNEHISELTILRLTLHFPLRIQMPLNPYSCGREFKKGKCQRIFLDKKSAQAHQEAYPHKCSARRQVLLCPILGCDFMTDEGYNEWKDHVSGHEREQTKKFSVVPIEDAEVSDIFSDSVSSLSFSEDDEKNGGSNVNGISQESNHSGIEQNSNGETSQHRSVFQKPIHDTQKDNESYTLTKLDNLITSHHITSSPVEEKKAPPQAFDICSNASEDDFSAVGGTIEYDSIDEFFQSD</sequence>
<dbReference type="GO" id="GO:0046982">
    <property type="term" value="F:protein heterodimerization activity"/>
    <property type="evidence" value="ECO:0007669"/>
    <property type="project" value="InterPro"/>
</dbReference>